<keyword evidence="3" id="KW-1185">Reference proteome</keyword>
<dbReference type="Proteomes" id="UP000625711">
    <property type="component" value="Unassembled WGS sequence"/>
</dbReference>
<proteinExistence type="predicted"/>
<feature type="transmembrane region" description="Helical" evidence="1">
    <location>
        <begin position="12"/>
        <end position="32"/>
    </location>
</feature>
<name>A0A834HR97_RHYFE</name>
<evidence type="ECO:0000313" key="3">
    <source>
        <dbReference type="Proteomes" id="UP000625711"/>
    </source>
</evidence>
<evidence type="ECO:0000256" key="1">
    <source>
        <dbReference type="SAM" id="Phobius"/>
    </source>
</evidence>
<keyword evidence="1" id="KW-1133">Transmembrane helix</keyword>
<evidence type="ECO:0000313" key="2">
    <source>
        <dbReference type="EMBL" id="KAF7265774.1"/>
    </source>
</evidence>
<organism evidence="2 3">
    <name type="scientific">Rhynchophorus ferrugineus</name>
    <name type="common">Red palm weevil</name>
    <name type="synonym">Curculio ferrugineus</name>
    <dbReference type="NCBI Taxonomy" id="354439"/>
    <lineage>
        <taxon>Eukaryota</taxon>
        <taxon>Metazoa</taxon>
        <taxon>Ecdysozoa</taxon>
        <taxon>Arthropoda</taxon>
        <taxon>Hexapoda</taxon>
        <taxon>Insecta</taxon>
        <taxon>Pterygota</taxon>
        <taxon>Neoptera</taxon>
        <taxon>Endopterygota</taxon>
        <taxon>Coleoptera</taxon>
        <taxon>Polyphaga</taxon>
        <taxon>Cucujiformia</taxon>
        <taxon>Curculionidae</taxon>
        <taxon>Dryophthorinae</taxon>
        <taxon>Rhynchophorus</taxon>
    </lineage>
</organism>
<sequence length="86" mass="9931">MPAFLSSQFVFVVYECFCSYLLIYLKLVHIFIDRINKLSGNFTGDAFQPSKPAVIIGKQKTLILNNCDSIEFRVYLVYSAIKRLTR</sequence>
<keyword evidence="1" id="KW-0812">Transmembrane</keyword>
<gene>
    <name evidence="2" type="ORF">GWI33_020853</name>
</gene>
<comment type="caution">
    <text evidence="2">The sequence shown here is derived from an EMBL/GenBank/DDBJ whole genome shotgun (WGS) entry which is preliminary data.</text>
</comment>
<accession>A0A834HR97</accession>
<protein>
    <submittedName>
        <fullName evidence="2">Uncharacterized protein</fullName>
    </submittedName>
</protein>
<dbReference type="AlphaFoldDB" id="A0A834HR97"/>
<reference evidence="2" key="1">
    <citation type="submission" date="2020-08" db="EMBL/GenBank/DDBJ databases">
        <title>Genome sequencing and assembly of the red palm weevil Rhynchophorus ferrugineus.</title>
        <authorList>
            <person name="Dias G.B."/>
            <person name="Bergman C.M."/>
            <person name="Manee M."/>
        </authorList>
    </citation>
    <scope>NUCLEOTIDE SEQUENCE</scope>
    <source>
        <strain evidence="2">AA-2017</strain>
        <tissue evidence="2">Whole larva</tissue>
    </source>
</reference>
<keyword evidence="1" id="KW-0472">Membrane</keyword>
<dbReference type="EMBL" id="JAACXV010014584">
    <property type="protein sequence ID" value="KAF7265774.1"/>
    <property type="molecule type" value="Genomic_DNA"/>
</dbReference>